<keyword evidence="3" id="KW-0969">Cilium</keyword>
<accession>A0A1H2SIR5</accession>
<dbReference type="GO" id="GO:0016887">
    <property type="term" value="F:ATP hydrolysis activity"/>
    <property type="evidence" value="ECO:0007669"/>
    <property type="project" value="TreeGrafter"/>
</dbReference>
<organism evidence="3 4">
    <name type="scientific">Alicyclobacillus hesperidum</name>
    <dbReference type="NCBI Taxonomy" id="89784"/>
    <lineage>
        <taxon>Bacteria</taxon>
        <taxon>Bacillati</taxon>
        <taxon>Bacillota</taxon>
        <taxon>Bacilli</taxon>
        <taxon>Bacillales</taxon>
        <taxon>Alicyclobacillaceae</taxon>
        <taxon>Alicyclobacillus</taxon>
    </lineage>
</organism>
<protein>
    <submittedName>
        <fullName evidence="3">Flagellar biosynthesis protein FlhG</fullName>
    </submittedName>
</protein>
<dbReference type="RefSeq" id="WP_083341146.1">
    <property type="nucleotide sequence ID" value="NZ_FNOJ01000004.1"/>
</dbReference>
<dbReference type="Proteomes" id="UP000182589">
    <property type="component" value="Unassembled WGS sequence"/>
</dbReference>
<dbReference type="PANTHER" id="PTHR43384:SF4">
    <property type="entry name" value="CELLULOSE BIOSYNTHESIS PROTEIN BCSQ-RELATED"/>
    <property type="match status" value="1"/>
</dbReference>
<dbReference type="GO" id="GO:0009898">
    <property type="term" value="C:cytoplasmic side of plasma membrane"/>
    <property type="evidence" value="ECO:0007669"/>
    <property type="project" value="TreeGrafter"/>
</dbReference>
<evidence type="ECO:0000256" key="2">
    <source>
        <dbReference type="ARBA" id="ARBA00022840"/>
    </source>
</evidence>
<reference evidence="4" key="1">
    <citation type="submission" date="2016-10" db="EMBL/GenBank/DDBJ databases">
        <authorList>
            <person name="Varghese N."/>
        </authorList>
    </citation>
    <scope>NUCLEOTIDE SEQUENCE [LARGE SCALE GENOMIC DNA]</scope>
    <source>
        <strain evidence="4">DSM 12489</strain>
    </source>
</reference>
<dbReference type="SUPFAM" id="SSF52540">
    <property type="entry name" value="P-loop containing nucleoside triphosphate hydrolases"/>
    <property type="match status" value="1"/>
</dbReference>
<keyword evidence="2" id="KW-0067">ATP-binding</keyword>
<keyword evidence="3" id="KW-0282">Flagellum</keyword>
<dbReference type="AlphaFoldDB" id="A0A1H2SIR5"/>
<dbReference type="STRING" id="89784.SAMN04489725_10467"/>
<dbReference type="InterPro" id="IPR025501">
    <property type="entry name" value="MinD_FleN"/>
</dbReference>
<keyword evidence="4" id="KW-1185">Reference proteome</keyword>
<dbReference type="GO" id="GO:0005829">
    <property type="term" value="C:cytosol"/>
    <property type="evidence" value="ECO:0007669"/>
    <property type="project" value="TreeGrafter"/>
</dbReference>
<evidence type="ECO:0000256" key="1">
    <source>
        <dbReference type="ARBA" id="ARBA00022741"/>
    </source>
</evidence>
<dbReference type="Pfam" id="PF10609">
    <property type="entry name" value="ParA"/>
    <property type="match status" value="1"/>
</dbReference>
<proteinExistence type="predicted"/>
<sequence>MADQASRLRKQMELWRPSPASAAVPTAQDLSRPAVQPARVIAVASGKGGVGKSNFCVNFGLALVQRGLRVVVIDADVGFANVEVLLNIAPAHSLLDLLENLRLEDIVEQSPYGLSFVSGGSGLFTESIFDHPEADRLMRDLQTLCSLYDVVLFDCAAGADPMIRRIAATCDDFVMVVTPEPTSLTDGYSLLKWLAGAGVSVSPKVVVNRVHSLAEGHETMQRLQLAAGKFLAIEVDNLGYVMDDSAIVQAVMRQVPLMIHSANSRAALCYRQIADRYLQLKIGDVPRSSTGLGFFERLFAVRRRWPFRGGDQGG</sequence>
<dbReference type="GO" id="GO:0051782">
    <property type="term" value="P:negative regulation of cell division"/>
    <property type="evidence" value="ECO:0007669"/>
    <property type="project" value="TreeGrafter"/>
</dbReference>
<dbReference type="InterPro" id="IPR027417">
    <property type="entry name" value="P-loop_NTPase"/>
</dbReference>
<dbReference type="Gene3D" id="3.40.50.300">
    <property type="entry name" value="P-loop containing nucleotide triphosphate hydrolases"/>
    <property type="match status" value="1"/>
</dbReference>
<dbReference type="PIRSF" id="PIRSF003092">
    <property type="entry name" value="MinD"/>
    <property type="match status" value="1"/>
</dbReference>
<dbReference type="GO" id="GO:0005524">
    <property type="term" value="F:ATP binding"/>
    <property type="evidence" value="ECO:0007669"/>
    <property type="project" value="UniProtKB-KW"/>
</dbReference>
<gene>
    <name evidence="3" type="ORF">SAMN04489725_10467</name>
</gene>
<keyword evidence="3" id="KW-0966">Cell projection</keyword>
<dbReference type="PANTHER" id="PTHR43384">
    <property type="entry name" value="SEPTUM SITE-DETERMINING PROTEIN MIND HOMOLOG, CHLOROPLASTIC-RELATED"/>
    <property type="match status" value="1"/>
</dbReference>
<evidence type="ECO:0000313" key="4">
    <source>
        <dbReference type="Proteomes" id="UP000182589"/>
    </source>
</evidence>
<evidence type="ECO:0000313" key="3">
    <source>
        <dbReference type="EMBL" id="SDW31024.1"/>
    </source>
</evidence>
<dbReference type="InterPro" id="IPR050625">
    <property type="entry name" value="ParA/MinD_ATPase"/>
</dbReference>
<name>A0A1H2SIR5_9BACL</name>
<keyword evidence="1" id="KW-0547">Nucleotide-binding</keyword>
<dbReference type="EMBL" id="FNOJ01000004">
    <property type="protein sequence ID" value="SDW31024.1"/>
    <property type="molecule type" value="Genomic_DNA"/>
</dbReference>
<dbReference type="InterPro" id="IPR033756">
    <property type="entry name" value="YlxH/NBP35"/>
</dbReference>